<dbReference type="Proteomes" id="UP000019248">
    <property type="component" value="Unassembled WGS sequence"/>
</dbReference>
<evidence type="ECO:0000259" key="1">
    <source>
        <dbReference type="Pfam" id="PF20622"/>
    </source>
</evidence>
<dbReference type="InterPro" id="IPR046746">
    <property type="entry name" value="Big_15"/>
</dbReference>
<evidence type="ECO:0000313" key="3">
    <source>
        <dbReference type="Proteomes" id="UP000019248"/>
    </source>
</evidence>
<feature type="domain" description="Bacterial Ig" evidence="1">
    <location>
        <begin position="432"/>
        <end position="512"/>
    </location>
</feature>
<dbReference type="AlphaFoldDB" id="W7D424"/>
<keyword evidence="3" id="KW-1185">Reference proteome</keyword>
<proteinExistence type="predicted"/>
<dbReference type="Pfam" id="PF20622">
    <property type="entry name" value="Big_15"/>
    <property type="match status" value="4"/>
</dbReference>
<dbReference type="PATRIC" id="fig|1265816.5.peg.51"/>
<feature type="domain" description="Bacterial Ig" evidence="1">
    <location>
        <begin position="168"/>
        <end position="250"/>
    </location>
</feature>
<reference evidence="2 3" key="1">
    <citation type="journal article" date="2014" name="Int. J. Syst. Evol. Microbiol.">
        <title>Listeria floridensis sp. nov., Listeria aquatica sp. nov., Listeria cornellensis sp. nov., Listeria riparia sp. nov. and Listeria grandensis sp. nov., from agricultural and natural environments.</title>
        <authorList>
            <person name="den Bakker H.C."/>
            <person name="Warchocki S."/>
            <person name="Wright E.M."/>
            <person name="Allred A.F."/>
            <person name="Ahlstrom C."/>
            <person name="Manuel C.S."/>
            <person name="Stasiewicz M.J."/>
            <person name="Burrell A."/>
            <person name="Roof S."/>
            <person name="Strawn L."/>
            <person name="Fortes E.D."/>
            <person name="Nightingale K.K."/>
            <person name="Kephart D."/>
            <person name="Wiedmann M."/>
        </authorList>
    </citation>
    <scope>NUCLEOTIDE SEQUENCE [LARGE SCALE GENOMIC DNA]</scope>
    <source>
        <strain evidence="2 3">FSL S10-1204</strain>
    </source>
</reference>
<feature type="domain" description="Bacterial Ig" evidence="1">
    <location>
        <begin position="76"/>
        <end position="159"/>
    </location>
</feature>
<organism evidence="2 3">
    <name type="scientific">Listeria riparia FSL S10-1204</name>
    <dbReference type="NCBI Taxonomy" id="1265816"/>
    <lineage>
        <taxon>Bacteria</taxon>
        <taxon>Bacillati</taxon>
        <taxon>Bacillota</taxon>
        <taxon>Bacilli</taxon>
        <taxon>Bacillales</taxon>
        <taxon>Listeriaceae</taxon>
        <taxon>Listeria</taxon>
    </lineage>
</organism>
<sequence>MKTFLGVALAVASVLSLLLGLVDYPKQVQAQENTENAELKGEAPTLESTITKTKDPTIKALNQTESQSISAKNLFTLTPASYQIGNINVTGTYSATDLSSITKVVLLVDGIIVKNGAFNHATKTFQIYATGLITSSKQKVEVALFNRNTELKREIVPITELPTHDYVITPMPYQIGNVSVVGTYSGTNINAITKIVLLVDGTIVKNGAFNHTTKTFQISADSKITDIHRKVEVALFEGNKELKRSPVTIVSNYNLAVSPYQLGADSIIGTYSGTNLQNITRVALSIDGLLVKEGTLDSSTNTFQIPVTNLITNLNQKAEVIIFNGNAELKRASVQIIGNYNLIASPYRVGNMFVTGTYSGTGLDLITKAVLAVDGVIVKNGTFNATTNTFQIYASGLVTSSKQKVEVILFRGNLELGRTEVEVSSYGDYSLEAAPFKLGGSYVTGTYSGTDLDAITKIVLLVDGIIVKNGTYNHTAKTFRIYASNLITNSSQKVEVAIFSDNDELKRTPVIVNAI</sequence>
<evidence type="ECO:0000313" key="2">
    <source>
        <dbReference type="EMBL" id="EUJ46724.1"/>
    </source>
</evidence>
<feature type="domain" description="Bacterial Ig" evidence="1">
    <location>
        <begin position="344"/>
        <end position="423"/>
    </location>
</feature>
<protein>
    <recommendedName>
        <fullName evidence="1">Bacterial Ig domain-containing protein</fullName>
    </recommendedName>
</protein>
<gene>
    <name evidence="2" type="ORF">PRIP_00279</name>
</gene>
<comment type="caution">
    <text evidence="2">The sequence shown here is derived from an EMBL/GenBank/DDBJ whole genome shotgun (WGS) entry which is preliminary data.</text>
</comment>
<name>W7D424_9LIST</name>
<dbReference type="EMBL" id="AODL01000002">
    <property type="protein sequence ID" value="EUJ46724.1"/>
    <property type="molecule type" value="Genomic_DNA"/>
</dbReference>
<accession>W7D424</accession>